<organism evidence="1 2">
    <name type="scientific">Panagrellus redivivus</name>
    <name type="common">Microworm</name>
    <dbReference type="NCBI Taxonomy" id="6233"/>
    <lineage>
        <taxon>Eukaryota</taxon>
        <taxon>Metazoa</taxon>
        <taxon>Ecdysozoa</taxon>
        <taxon>Nematoda</taxon>
        <taxon>Chromadorea</taxon>
        <taxon>Rhabditida</taxon>
        <taxon>Tylenchina</taxon>
        <taxon>Panagrolaimomorpha</taxon>
        <taxon>Panagrolaimoidea</taxon>
        <taxon>Panagrolaimidae</taxon>
        <taxon>Panagrellus</taxon>
    </lineage>
</organism>
<reference evidence="2" key="2">
    <citation type="submission" date="2020-10" db="UniProtKB">
        <authorList>
            <consortium name="WormBaseParasite"/>
        </authorList>
    </citation>
    <scope>IDENTIFICATION</scope>
</reference>
<accession>A0A7E4V2I1</accession>
<protein>
    <submittedName>
        <fullName evidence="2">Headcase domain-containing protein</fullName>
    </submittedName>
</protein>
<evidence type="ECO:0000313" key="2">
    <source>
        <dbReference type="WBParaSite" id="Pan_g15773.t1"/>
    </source>
</evidence>
<dbReference type="AlphaFoldDB" id="A0A7E4V2I1"/>
<reference evidence="1" key="1">
    <citation type="journal article" date="2013" name="Genetics">
        <title>The draft genome and transcriptome of Panagrellus redivivus are shaped by the harsh demands of a free-living lifestyle.</title>
        <authorList>
            <person name="Srinivasan J."/>
            <person name="Dillman A.R."/>
            <person name="Macchietto M.G."/>
            <person name="Heikkinen L."/>
            <person name="Lakso M."/>
            <person name="Fracchia K.M."/>
            <person name="Antoshechkin I."/>
            <person name="Mortazavi A."/>
            <person name="Wong G."/>
            <person name="Sternberg P.W."/>
        </authorList>
    </citation>
    <scope>NUCLEOTIDE SEQUENCE [LARGE SCALE GENOMIC DNA]</scope>
    <source>
        <strain evidence="1">MT8872</strain>
    </source>
</reference>
<dbReference type="Proteomes" id="UP000492821">
    <property type="component" value="Unassembled WGS sequence"/>
</dbReference>
<name>A0A7E4V2I1_PANRE</name>
<dbReference type="WBParaSite" id="Pan_g15773.t1">
    <property type="protein sequence ID" value="Pan_g15773.t1"/>
    <property type="gene ID" value="Pan_g15773"/>
</dbReference>
<sequence length="121" mass="14434">MDSWRLRFRVFWRYRYAQFRRFFKHYCCSCFDSPAVDDVLSYGRFQFVTFPMRMDKQSSESESATMCISCNCTIDEFFPGIKAFSCMRPYYWICNNCKRGQYNVGTAIISFIMLPPTDADI</sequence>
<proteinExistence type="predicted"/>
<keyword evidence="1" id="KW-1185">Reference proteome</keyword>
<evidence type="ECO:0000313" key="1">
    <source>
        <dbReference type="Proteomes" id="UP000492821"/>
    </source>
</evidence>